<gene>
    <name evidence="2" type="ORF">SAMN05216565_10557</name>
</gene>
<organism evidence="2 3">
    <name type="scientific">Litchfieldia salsa</name>
    <dbReference type="NCBI Taxonomy" id="930152"/>
    <lineage>
        <taxon>Bacteria</taxon>
        <taxon>Bacillati</taxon>
        <taxon>Bacillota</taxon>
        <taxon>Bacilli</taxon>
        <taxon>Bacillales</taxon>
        <taxon>Bacillaceae</taxon>
        <taxon>Litchfieldia</taxon>
    </lineage>
</organism>
<sequence length="62" mass="7259">MKKTEKEVRIVDIYIQMIIDEALFKRKKHVLEEKINEAIDSGNQPLFYELANEYSNLLTSAS</sequence>
<dbReference type="Gene3D" id="4.10.810.10">
    <property type="entry name" value="Virus Scaffolding Protein, Chain A"/>
    <property type="match status" value="1"/>
</dbReference>
<dbReference type="Pfam" id="PF08858">
    <property type="entry name" value="IDEAL"/>
    <property type="match status" value="1"/>
</dbReference>
<reference evidence="3" key="1">
    <citation type="submission" date="2016-10" db="EMBL/GenBank/DDBJ databases">
        <authorList>
            <person name="Varghese N."/>
            <person name="Submissions S."/>
        </authorList>
    </citation>
    <scope>NUCLEOTIDE SEQUENCE [LARGE SCALE GENOMIC DNA]</scope>
    <source>
        <strain evidence="3">IBRC-M10078</strain>
    </source>
</reference>
<feature type="domain" description="IDEAL" evidence="1">
    <location>
        <begin position="18"/>
        <end position="54"/>
    </location>
</feature>
<dbReference type="AlphaFoldDB" id="A0A1H0UNJ8"/>
<evidence type="ECO:0000313" key="2">
    <source>
        <dbReference type="EMBL" id="SDP67739.1"/>
    </source>
</evidence>
<dbReference type="STRING" id="930152.SAMN05216565_10557"/>
<evidence type="ECO:0000259" key="1">
    <source>
        <dbReference type="SMART" id="SM00914"/>
    </source>
</evidence>
<protein>
    <submittedName>
        <fullName evidence="2">IDEAL domain-containing protein</fullName>
    </submittedName>
</protein>
<keyword evidence="3" id="KW-1185">Reference proteome</keyword>
<dbReference type="EMBL" id="FNJU01000005">
    <property type="protein sequence ID" value="SDP67739.1"/>
    <property type="molecule type" value="Genomic_DNA"/>
</dbReference>
<dbReference type="SMART" id="SM00914">
    <property type="entry name" value="IDEAL"/>
    <property type="match status" value="1"/>
</dbReference>
<evidence type="ECO:0000313" key="3">
    <source>
        <dbReference type="Proteomes" id="UP000199159"/>
    </source>
</evidence>
<dbReference type="InterPro" id="IPR014957">
    <property type="entry name" value="IDEAL_dom"/>
</dbReference>
<name>A0A1H0UNJ8_9BACI</name>
<dbReference type="Proteomes" id="UP000199159">
    <property type="component" value="Unassembled WGS sequence"/>
</dbReference>
<proteinExistence type="predicted"/>
<accession>A0A1H0UNJ8</accession>
<dbReference type="InterPro" id="IPR027393">
    <property type="entry name" value="Virus_scaffolding_prot_C"/>
</dbReference>